<dbReference type="SUPFAM" id="SSF64268">
    <property type="entry name" value="PX domain"/>
    <property type="match status" value="1"/>
</dbReference>
<evidence type="ECO:0000256" key="2">
    <source>
        <dbReference type="ARBA" id="ARBA00022737"/>
    </source>
</evidence>
<keyword evidence="4" id="KW-0862">Zinc</keyword>
<dbReference type="PROSITE" id="PS50195">
    <property type="entry name" value="PX"/>
    <property type="match status" value="1"/>
</dbReference>
<evidence type="ECO:0000256" key="3">
    <source>
        <dbReference type="ARBA" id="ARBA00022771"/>
    </source>
</evidence>
<dbReference type="SMART" id="SM01175">
    <property type="entry name" value="DUF4206"/>
    <property type="match status" value="1"/>
</dbReference>
<evidence type="ECO:0000256" key="1">
    <source>
        <dbReference type="ARBA" id="ARBA00022723"/>
    </source>
</evidence>
<evidence type="ECO:0000256" key="4">
    <source>
        <dbReference type="ARBA" id="ARBA00022833"/>
    </source>
</evidence>
<dbReference type="PANTHER" id="PTHR12326">
    <property type="entry name" value="PLECKSTRIN HOMOLOGY DOMAIN CONTAINING PROTEIN"/>
    <property type="match status" value="1"/>
</dbReference>
<keyword evidence="2" id="KW-0677">Repeat</keyword>
<dbReference type="GO" id="GO:0005768">
    <property type="term" value="C:endosome"/>
    <property type="evidence" value="ECO:0007669"/>
    <property type="project" value="UniProtKB-ARBA"/>
</dbReference>
<evidence type="ECO:0000259" key="6">
    <source>
        <dbReference type="PROSITE" id="PS50195"/>
    </source>
</evidence>
<reference evidence="8" key="1">
    <citation type="journal article" date="2016" name="Nature">
        <title>The genome of the seagrass Zostera marina reveals angiosperm adaptation to the sea.</title>
        <authorList>
            <person name="Olsen J.L."/>
            <person name="Rouze P."/>
            <person name="Verhelst B."/>
            <person name="Lin Y.-C."/>
            <person name="Bayer T."/>
            <person name="Collen J."/>
            <person name="Dattolo E."/>
            <person name="De Paoli E."/>
            <person name="Dittami S."/>
            <person name="Maumus F."/>
            <person name="Michel G."/>
            <person name="Kersting A."/>
            <person name="Lauritano C."/>
            <person name="Lohaus R."/>
            <person name="Toepel M."/>
            <person name="Tonon T."/>
            <person name="Vanneste K."/>
            <person name="Amirebrahimi M."/>
            <person name="Brakel J."/>
            <person name="Bostroem C."/>
            <person name="Chovatia M."/>
            <person name="Grimwood J."/>
            <person name="Jenkins J.W."/>
            <person name="Jueterbock A."/>
            <person name="Mraz A."/>
            <person name="Stam W.T."/>
            <person name="Tice H."/>
            <person name="Bornberg-Bauer E."/>
            <person name="Green P.J."/>
            <person name="Pearson G.A."/>
            <person name="Procaccini G."/>
            <person name="Duarte C.M."/>
            <person name="Schmutz J."/>
            <person name="Reusch T.B.H."/>
            <person name="Van de Peer Y."/>
        </authorList>
    </citation>
    <scope>NUCLEOTIDE SEQUENCE [LARGE SCALE GENOMIC DNA]</scope>
    <source>
        <strain evidence="8">cv. Finnish</strain>
    </source>
</reference>
<dbReference type="SMART" id="SM00312">
    <property type="entry name" value="PX"/>
    <property type="match status" value="1"/>
</dbReference>
<sequence>MEIRDRGTEGMEDCREEDASTVMSDFYSSCDEGSDLERYSSANSFLGTSSLCSSAGNRSEYFDVFSGSIVGDDLDGDGSGEENRLRDSSSSSSSLRKGRVCETESEIEKGEFWLNRVKSWSKSSLKHESERKRLQLQVLNCSSQCNDDGKECYFRNGISKNKQGHLNCDNFSVVSSKPQTRISEIHSDPLRASTITMDSTSAEVFQIDGKIKQSSDGDVLSNEIFFDMENILLDLGETASTSFSQDVYPLIQHFGKIDWVQTVGSKRKKGDVSLGVRLIGVKEYTVYRLQVRSGRNQWEVERRYRDFFSLYRQLNSLFKSRGFHLPQPWSKVRNESWKVFGNTSQNVIDERTTLIQDCLSSILKSKTHFGTPSSLVWFLSPNREFCKSNLLKAVAPETLQRLKDDVNSRSSYNEEVEKASTLVKTVSLVLDILPRKPISQLLKEQHHTCAGCHKFLDTKKSLMQDVACALGWGDSRFCEYTGRVFCKLCHTGDAVVLPAKILHKWDFCLSPVSQLAKSYLHSIYDKPILSIGAVNPLLFSRVPALARAVNTRKKIDAALSRISCSFRKSVGRDLGSRRYLLEANDFFSLRDLVDLSKGAFAAIPAIIEHISSKIQDHIMQECMICYEIGIPCAAQQNCSGTSSTIFPFLEPDAIRCASCGFISHGICLENLCGCSCDELVTSNRKMSSTSSQYRGMIEEIELDEFVNSPMQQNSKPTKLTSLERFIPYN</sequence>
<gene>
    <name evidence="7" type="ORF">ZOSMA_19G01050</name>
</gene>
<dbReference type="InterPro" id="IPR001683">
    <property type="entry name" value="PX_dom"/>
</dbReference>
<accession>A0A0K9PQL6</accession>
<dbReference type="GO" id="GO:0035091">
    <property type="term" value="F:phosphatidylinositol binding"/>
    <property type="evidence" value="ECO:0007669"/>
    <property type="project" value="InterPro"/>
</dbReference>
<dbReference type="Proteomes" id="UP000036987">
    <property type="component" value="Unassembled WGS sequence"/>
</dbReference>
<dbReference type="Pfam" id="PF13901">
    <property type="entry name" value="RH_dom"/>
    <property type="match status" value="1"/>
</dbReference>
<dbReference type="PANTHER" id="PTHR12326:SF3">
    <property type="entry name" value="DIFFERENTIALLY EXPRESSED IN FDCP 8 HOMOLOG"/>
    <property type="match status" value="1"/>
</dbReference>
<dbReference type="OrthoDB" id="1918044at2759"/>
<keyword evidence="3" id="KW-0863">Zinc-finger</keyword>
<keyword evidence="8" id="KW-1185">Reference proteome</keyword>
<organism evidence="7 8">
    <name type="scientific">Zostera marina</name>
    <name type="common">Eelgrass</name>
    <dbReference type="NCBI Taxonomy" id="29655"/>
    <lineage>
        <taxon>Eukaryota</taxon>
        <taxon>Viridiplantae</taxon>
        <taxon>Streptophyta</taxon>
        <taxon>Embryophyta</taxon>
        <taxon>Tracheophyta</taxon>
        <taxon>Spermatophyta</taxon>
        <taxon>Magnoliopsida</taxon>
        <taxon>Liliopsida</taxon>
        <taxon>Zosteraceae</taxon>
        <taxon>Zostera</taxon>
    </lineage>
</organism>
<dbReference type="Gene3D" id="3.30.1520.10">
    <property type="entry name" value="Phox-like domain"/>
    <property type="match status" value="1"/>
</dbReference>
<dbReference type="GO" id="GO:0008270">
    <property type="term" value="F:zinc ion binding"/>
    <property type="evidence" value="ECO:0007669"/>
    <property type="project" value="UniProtKB-KW"/>
</dbReference>
<evidence type="ECO:0000313" key="8">
    <source>
        <dbReference type="Proteomes" id="UP000036987"/>
    </source>
</evidence>
<dbReference type="EMBL" id="LFYR01000728">
    <property type="protein sequence ID" value="KMZ70517.1"/>
    <property type="molecule type" value="Genomic_DNA"/>
</dbReference>
<feature type="region of interest" description="Disordered" evidence="5">
    <location>
        <begin position="73"/>
        <end position="100"/>
    </location>
</feature>
<dbReference type="Pfam" id="PF00787">
    <property type="entry name" value="PX"/>
    <property type="match status" value="1"/>
</dbReference>
<keyword evidence="1" id="KW-0479">Metal-binding</keyword>
<dbReference type="InterPro" id="IPR025258">
    <property type="entry name" value="RH_dom"/>
</dbReference>
<protein>
    <recommendedName>
        <fullName evidence="6">PX domain-containing protein</fullName>
    </recommendedName>
</protein>
<dbReference type="AlphaFoldDB" id="A0A0K9PQL6"/>
<evidence type="ECO:0000313" key="7">
    <source>
        <dbReference type="EMBL" id="KMZ70517.1"/>
    </source>
</evidence>
<comment type="caution">
    <text evidence="7">The sequence shown here is derived from an EMBL/GenBank/DDBJ whole genome shotgun (WGS) entry which is preliminary data.</text>
</comment>
<dbReference type="InterPro" id="IPR036871">
    <property type="entry name" value="PX_dom_sf"/>
</dbReference>
<dbReference type="CDD" id="cd06093">
    <property type="entry name" value="PX_domain"/>
    <property type="match status" value="1"/>
</dbReference>
<name>A0A0K9PQL6_ZOSMR</name>
<dbReference type="STRING" id="29655.A0A0K9PQL6"/>
<dbReference type="GO" id="GO:0016020">
    <property type="term" value="C:membrane"/>
    <property type="evidence" value="ECO:0007669"/>
    <property type="project" value="UniProtKB-ARBA"/>
</dbReference>
<dbReference type="InterPro" id="IPR051366">
    <property type="entry name" value="DEF8"/>
</dbReference>
<feature type="domain" description="PX" evidence="6">
    <location>
        <begin position="265"/>
        <end position="385"/>
    </location>
</feature>
<evidence type="ECO:0000256" key="5">
    <source>
        <dbReference type="SAM" id="MobiDB-lite"/>
    </source>
</evidence>
<proteinExistence type="predicted"/>